<proteinExistence type="predicted"/>
<evidence type="ECO:0000313" key="4">
    <source>
        <dbReference type="Proteomes" id="UP000464283"/>
    </source>
</evidence>
<dbReference type="Proteomes" id="UP000464283">
    <property type="component" value="Chromosome"/>
</dbReference>
<organism evidence="2 4">
    <name type="scientific">Malacoplasma iowae 695</name>
    <dbReference type="NCBI Taxonomy" id="1048830"/>
    <lineage>
        <taxon>Bacteria</taxon>
        <taxon>Bacillati</taxon>
        <taxon>Mycoplasmatota</taxon>
        <taxon>Mycoplasmoidales</taxon>
        <taxon>Mycoplasmoidaceae</taxon>
        <taxon>Malacoplasma</taxon>
    </lineage>
</organism>
<reference evidence="2" key="2">
    <citation type="submission" date="2022-10" db="EMBL/GenBank/DDBJ databases">
        <title>The first complete genome sequence of Mycoplasma iowae strain 695.</title>
        <authorList>
            <person name="Ghanem M."/>
            <person name="El-Gazzar M."/>
        </authorList>
    </citation>
    <scope>NUCLEOTIDE SEQUENCE</scope>
    <source>
        <strain evidence="2 4">695</strain>
    </source>
</reference>
<dbReference type="KEGG" id="miw:EER00_05240"/>
<dbReference type="EMBL" id="CP033512">
    <property type="protein sequence ID" value="QHG89307.1"/>
    <property type="molecule type" value="Genomic_DNA"/>
</dbReference>
<dbReference type="KEGG" id="miw:EER00_00085"/>
<dbReference type="AlphaFoldDB" id="A0A6P1LAS1"/>
<feature type="signal peptide" evidence="1">
    <location>
        <begin position="1"/>
        <end position="22"/>
    </location>
</feature>
<name>A0A6P1LAS1_MALIO</name>
<dbReference type="EMBL" id="CP033512">
    <property type="protein sequence ID" value="QHG90251.1"/>
    <property type="molecule type" value="Genomic_DNA"/>
</dbReference>
<dbReference type="RefSeq" id="WP_004024819.1">
    <property type="nucleotide sequence ID" value="NZ_AGFP01000014.1"/>
</dbReference>
<reference evidence="4" key="1">
    <citation type="submission" date="2018-11" db="EMBL/GenBank/DDBJ databases">
        <title>The first complete genome sequence of Mycoplasma iowae strain 695.</title>
        <authorList>
            <person name="Ghanem M."/>
            <person name="El-Gazzar M."/>
        </authorList>
    </citation>
    <scope>NUCLEOTIDE SEQUENCE [LARGE SCALE GENOMIC DNA]</scope>
    <source>
        <strain evidence="4">695</strain>
    </source>
</reference>
<protein>
    <submittedName>
        <fullName evidence="2">Uncharacterized protein</fullName>
    </submittedName>
</protein>
<evidence type="ECO:0000313" key="2">
    <source>
        <dbReference type="EMBL" id="QHG89307.1"/>
    </source>
</evidence>
<keyword evidence="1" id="KW-0732">Signal</keyword>
<dbReference type="PROSITE" id="PS51257">
    <property type="entry name" value="PROKAR_LIPOPROTEIN"/>
    <property type="match status" value="1"/>
</dbReference>
<evidence type="ECO:0000256" key="1">
    <source>
        <dbReference type="SAM" id="SignalP"/>
    </source>
</evidence>
<accession>A0A6P1LAS1</accession>
<feature type="chain" id="PRO_5041616979" evidence="1">
    <location>
        <begin position="23"/>
        <end position="401"/>
    </location>
</feature>
<sequence length="401" mass="46308">MKAKKLKFIKLIGLTGTLGVLAATPVIMTSCAKKKTTSNNVNLQNVEQSLTQVKDGLKKLTYGYDIDQAKTEIINYLNKNSNFNNKLKYVSFEQSFSESSSPSTKNNTKLKVDMVYHFDKNTNLNGTITDYEVDNTNKTLSIKNIETDIVSRKNTGTSSLGFSEKDPYKISWDILKLNDQYSYPKTKEELENLFKDKIFADTFSNSIGLQYGIDFEYTDFEFSSATVKNNKNDISYTLKLKPKAKLGSEWRENFNLWKDKEQVFELSEKQTEIKNNKAGTSYLPFKNYGLDWSKLFKDDTTETYPTSLDEAKKIFSNKWFMIVLSNRILEKYHEDFENVQFNFKSIEIKDESGSKNGSIKYKLIMQVVSRPGYEWHSDKFGSWKDKDLTFELSNNTSTNQQ</sequence>
<gene>
    <name evidence="2" type="ORF">EER00_00085</name>
    <name evidence="3" type="ORF">EER00_05240</name>
</gene>
<evidence type="ECO:0000313" key="3">
    <source>
        <dbReference type="EMBL" id="QHG90251.1"/>
    </source>
</evidence>
<dbReference type="GeneID" id="96866581"/>